<dbReference type="GO" id="GO:0000287">
    <property type="term" value="F:magnesium ion binding"/>
    <property type="evidence" value="ECO:0007669"/>
    <property type="project" value="TreeGrafter"/>
</dbReference>
<dbReference type="PANTHER" id="PTHR32308:SF0">
    <property type="entry name" value="HPCH_HPAI ALDOLASE_CITRATE LYASE DOMAIN-CONTAINING PROTEIN"/>
    <property type="match status" value="1"/>
</dbReference>
<dbReference type="Proteomes" id="UP000092574">
    <property type="component" value="Chromosome"/>
</dbReference>
<dbReference type="AlphaFoldDB" id="A0A1C7I941"/>
<evidence type="ECO:0000256" key="4">
    <source>
        <dbReference type="PIRSR" id="PIRSR015582-1"/>
    </source>
</evidence>
<keyword evidence="8" id="KW-1185">Reference proteome</keyword>
<organism evidence="7 8">
    <name type="scientific">Blautia pseudococcoides</name>
    <dbReference type="NCBI Taxonomy" id="1796616"/>
    <lineage>
        <taxon>Bacteria</taxon>
        <taxon>Bacillati</taxon>
        <taxon>Bacillota</taxon>
        <taxon>Clostridia</taxon>
        <taxon>Lachnospirales</taxon>
        <taxon>Lachnospiraceae</taxon>
        <taxon>Blautia</taxon>
    </lineage>
</organism>
<comment type="cofactor">
    <cofactor evidence="1">
        <name>Mg(2+)</name>
        <dbReference type="ChEBI" id="CHEBI:18420"/>
    </cofactor>
</comment>
<dbReference type="InterPro" id="IPR040442">
    <property type="entry name" value="Pyrv_kinase-like_dom_sf"/>
</dbReference>
<evidence type="ECO:0000259" key="6">
    <source>
        <dbReference type="Pfam" id="PF03328"/>
    </source>
</evidence>
<dbReference type="InterPro" id="IPR011206">
    <property type="entry name" value="Citrate_lyase_beta/mcl1/mcl2"/>
</dbReference>
<evidence type="ECO:0000256" key="1">
    <source>
        <dbReference type="ARBA" id="ARBA00001946"/>
    </source>
</evidence>
<dbReference type="SUPFAM" id="SSF51621">
    <property type="entry name" value="Phosphoenolpyruvate/pyruvate domain"/>
    <property type="match status" value="1"/>
</dbReference>
<dbReference type="PIRSF" id="PIRSF015582">
    <property type="entry name" value="Cit_lyase_B"/>
    <property type="match status" value="1"/>
</dbReference>
<dbReference type="InterPro" id="IPR005000">
    <property type="entry name" value="Aldolase/citrate-lyase_domain"/>
</dbReference>
<evidence type="ECO:0000256" key="2">
    <source>
        <dbReference type="ARBA" id="ARBA00022723"/>
    </source>
</evidence>
<dbReference type="KEGG" id="byl:A4V09_10295"/>
<dbReference type="STRING" id="1796616.A4V09_10295"/>
<gene>
    <name evidence="7" type="ORF">A4V09_10295</name>
</gene>
<accession>A0A1C7I941</accession>
<feature type="binding site" evidence="4">
    <location>
        <position position="127"/>
    </location>
    <ligand>
        <name>substrate</name>
    </ligand>
</feature>
<keyword evidence="7" id="KW-0456">Lyase</keyword>
<protein>
    <submittedName>
        <fullName evidence="7">CoA ester lyase</fullName>
    </submittedName>
</protein>
<evidence type="ECO:0000313" key="8">
    <source>
        <dbReference type="Proteomes" id="UP000092574"/>
    </source>
</evidence>
<feature type="binding site" evidence="4">
    <location>
        <position position="64"/>
    </location>
    <ligand>
        <name>substrate</name>
    </ligand>
</feature>
<proteinExistence type="predicted"/>
<dbReference type="PANTHER" id="PTHR32308">
    <property type="entry name" value="LYASE BETA SUBUNIT, PUTATIVE (AFU_ORTHOLOGUE AFUA_4G13030)-RELATED"/>
    <property type="match status" value="1"/>
</dbReference>
<evidence type="ECO:0000313" key="7">
    <source>
        <dbReference type="EMBL" id="ANU76125.1"/>
    </source>
</evidence>
<dbReference type="GO" id="GO:0006107">
    <property type="term" value="P:oxaloacetate metabolic process"/>
    <property type="evidence" value="ECO:0007669"/>
    <property type="project" value="TreeGrafter"/>
</dbReference>
<evidence type="ECO:0000256" key="3">
    <source>
        <dbReference type="ARBA" id="ARBA00022842"/>
    </source>
</evidence>
<sequence>MRRTMLFLPGNTPNMLINGDTLGADTIIFDLEDAVSPDEKDAARILVRNALRYQSYPGCETVVRINPTDTAFWKEDLKAVIPLKPDVIMPTKVSGGDMIREVSACMAEVERENKMEEGTVKILPLIETAMGVEKAFDIASADTRVIGLFLGGEDFTADLHCKRTKEGNEIFYARTRLVCAARACGIEAYDTPFTDVEDMEGLEKDTEFAKSLGFAGKAVISPRHVDIVNAVFSPTEAEIAYAHDVMDAIEEGKRQGKGVISLRGKMIDAPIVKRASQVLEMEKAIYGGAQYE</sequence>
<name>A0A1C7I941_9FIRM</name>
<evidence type="ECO:0000256" key="5">
    <source>
        <dbReference type="PIRSR" id="PIRSR015582-2"/>
    </source>
</evidence>
<reference evidence="7" key="1">
    <citation type="submission" date="2017-04" db="EMBL/GenBank/DDBJ databases">
        <title>Complete Genome Sequences of Twelve Strains of a Stable Defined Moderately Diverse Mouse Microbiota 2 (sDMDMm2).</title>
        <authorList>
            <person name="Uchimura Y."/>
            <person name="Wyss M."/>
            <person name="Brugiroux S."/>
            <person name="Limenitakis J.P."/>
            <person name="Stecher B."/>
            <person name="McCoy K.D."/>
            <person name="Macpherson A.J."/>
        </authorList>
    </citation>
    <scope>NUCLEOTIDE SEQUENCE</scope>
    <source>
        <strain evidence="7">YL58</strain>
    </source>
</reference>
<dbReference type="RefSeq" id="WP_065542301.1">
    <property type="nucleotide sequence ID" value="NZ_CP015405.2"/>
</dbReference>
<keyword evidence="3 5" id="KW-0460">Magnesium</keyword>
<dbReference type="Pfam" id="PF03328">
    <property type="entry name" value="HpcH_HpaI"/>
    <property type="match status" value="1"/>
</dbReference>
<keyword evidence="2 5" id="KW-0479">Metal-binding</keyword>
<feature type="domain" description="HpcH/HpaI aldolase/citrate lyase" evidence="6">
    <location>
        <begin position="3"/>
        <end position="222"/>
    </location>
</feature>
<dbReference type="OrthoDB" id="9786940at2"/>
<dbReference type="EMBL" id="CP015405">
    <property type="protein sequence ID" value="ANU76125.1"/>
    <property type="molecule type" value="Genomic_DNA"/>
</dbReference>
<feature type="binding site" evidence="5">
    <location>
        <position position="127"/>
    </location>
    <ligand>
        <name>Mg(2+)</name>
        <dbReference type="ChEBI" id="CHEBI:18420"/>
    </ligand>
</feature>
<feature type="binding site" evidence="5">
    <location>
        <position position="154"/>
    </location>
    <ligand>
        <name>Mg(2+)</name>
        <dbReference type="ChEBI" id="CHEBI:18420"/>
    </ligand>
</feature>
<dbReference type="InterPro" id="IPR015813">
    <property type="entry name" value="Pyrv/PenolPyrv_kinase-like_dom"/>
</dbReference>
<dbReference type="GO" id="GO:0016829">
    <property type="term" value="F:lyase activity"/>
    <property type="evidence" value="ECO:0007669"/>
    <property type="project" value="UniProtKB-KW"/>
</dbReference>
<dbReference type="Gene3D" id="3.20.20.60">
    <property type="entry name" value="Phosphoenolpyruvate-binding domains"/>
    <property type="match status" value="1"/>
</dbReference>